<gene>
    <name evidence="1" type="ORF">CEXT_248751</name>
</gene>
<sequence>MNENSIVITFSKAEEEYRLHRRDPKVSYKIGYSPHSVKLCRLGQISTRNRDGSNCKTSLQTPTKERFKYIEASFLLAEEI</sequence>
<protein>
    <submittedName>
        <fullName evidence="1">Uncharacterized protein</fullName>
    </submittedName>
</protein>
<dbReference type="EMBL" id="BPLR01008434">
    <property type="protein sequence ID" value="GIY24637.1"/>
    <property type="molecule type" value="Genomic_DNA"/>
</dbReference>
<dbReference type="Proteomes" id="UP001054945">
    <property type="component" value="Unassembled WGS sequence"/>
</dbReference>
<proteinExistence type="predicted"/>
<organism evidence="1 2">
    <name type="scientific">Caerostris extrusa</name>
    <name type="common">Bark spider</name>
    <name type="synonym">Caerostris bankana</name>
    <dbReference type="NCBI Taxonomy" id="172846"/>
    <lineage>
        <taxon>Eukaryota</taxon>
        <taxon>Metazoa</taxon>
        <taxon>Ecdysozoa</taxon>
        <taxon>Arthropoda</taxon>
        <taxon>Chelicerata</taxon>
        <taxon>Arachnida</taxon>
        <taxon>Araneae</taxon>
        <taxon>Araneomorphae</taxon>
        <taxon>Entelegynae</taxon>
        <taxon>Araneoidea</taxon>
        <taxon>Araneidae</taxon>
        <taxon>Caerostris</taxon>
    </lineage>
</organism>
<reference evidence="1 2" key="1">
    <citation type="submission" date="2021-06" db="EMBL/GenBank/DDBJ databases">
        <title>Caerostris extrusa draft genome.</title>
        <authorList>
            <person name="Kono N."/>
            <person name="Arakawa K."/>
        </authorList>
    </citation>
    <scope>NUCLEOTIDE SEQUENCE [LARGE SCALE GENOMIC DNA]</scope>
</reference>
<evidence type="ECO:0000313" key="1">
    <source>
        <dbReference type="EMBL" id="GIY24637.1"/>
    </source>
</evidence>
<accession>A0AAV4RTC3</accession>
<keyword evidence="2" id="KW-1185">Reference proteome</keyword>
<comment type="caution">
    <text evidence="1">The sequence shown here is derived from an EMBL/GenBank/DDBJ whole genome shotgun (WGS) entry which is preliminary data.</text>
</comment>
<name>A0AAV4RTC3_CAEEX</name>
<dbReference type="AlphaFoldDB" id="A0AAV4RTC3"/>
<evidence type="ECO:0000313" key="2">
    <source>
        <dbReference type="Proteomes" id="UP001054945"/>
    </source>
</evidence>